<sequence length="185" mass="20022">MQEFVSRGPEPGFLRAQHPRLKALGLALATWVLIVGGSAAQQPAPAPKTAKLSQGQVAWQFLRAVLRANYTAAYARLAPEVHQAVSLERFEAAARPIWKTGQRRGQQIELYKLGVRLGAGGSSRMFYAFTFASDSAAKSPAAVLEVTFRDTTARAVLGFAQRIAPQAAPKRPRTPSGRHGSSRSR</sequence>
<reference evidence="2 3" key="1">
    <citation type="submission" date="2015-12" db="EMBL/GenBank/DDBJ databases">
        <authorList>
            <person name="Shamseldin A."/>
            <person name="Moawad H."/>
            <person name="Abd El-Rahim W.M."/>
            <person name="Sadowsky M.J."/>
        </authorList>
    </citation>
    <scope>NUCLEOTIDE SEQUENCE [LARGE SCALE GENOMIC DNA]</scope>
    <source>
        <strain evidence="2 3">DG5B</strain>
    </source>
</reference>
<name>A0A0U3SFY6_9BACT</name>
<evidence type="ECO:0000256" key="1">
    <source>
        <dbReference type="SAM" id="MobiDB-lite"/>
    </source>
</evidence>
<dbReference type="Proteomes" id="UP000059542">
    <property type="component" value="Chromosome"/>
</dbReference>
<gene>
    <name evidence="2" type="ORF">AUC43_08125</name>
</gene>
<organism evidence="2 3">
    <name type="scientific">Hymenobacter sedentarius</name>
    <dbReference type="NCBI Taxonomy" id="1411621"/>
    <lineage>
        <taxon>Bacteria</taxon>
        <taxon>Pseudomonadati</taxon>
        <taxon>Bacteroidota</taxon>
        <taxon>Cytophagia</taxon>
        <taxon>Cytophagales</taxon>
        <taxon>Hymenobacteraceae</taxon>
        <taxon>Hymenobacter</taxon>
    </lineage>
</organism>
<dbReference type="KEGG" id="hyg:AUC43_08125"/>
<keyword evidence="3" id="KW-1185">Reference proteome</keyword>
<dbReference type="STRING" id="1411621.AUC43_08125"/>
<feature type="region of interest" description="Disordered" evidence="1">
    <location>
        <begin position="164"/>
        <end position="185"/>
    </location>
</feature>
<evidence type="ECO:0000313" key="2">
    <source>
        <dbReference type="EMBL" id="ALW85060.1"/>
    </source>
</evidence>
<dbReference type="EMBL" id="CP013909">
    <property type="protein sequence ID" value="ALW85060.1"/>
    <property type="molecule type" value="Genomic_DNA"/>
</dbReference>
<dbReference type="AlphaFoldDB" id="A0A0U3SFY6"/>
<evidence type="ECO:0000313" key="3">
    <source>
        <dbReference type="Proteomes" id="UP000059542"/>
    </source>
</evidence>
<accession>A0A0U3SFY6</accession>
<protein>
    <submittedName>
        <fullName evidence="2">Uncharacterized protein</fullName>
    </submittedName>
</protein>
<proteinExistence type="predicted"/>